<feature type="transmembrane region" description="Helical" evidence="1">
    <location>
        <begin position="144"/>
        <end position="164"/>
    </location>
</feature>
<sequence length="165" mass="19231">MKEYQITSLSFFVLKLLDRLVLKFSSPRNDLPLIRKFRMMCAVKEDMGNIDLETFVSIDSQQFRHVVIGCRDYFVRVTPTHSHVRFSNEINEFIFAREGGECIMEGVGKGKVTEFLIPIYPTHVFYNITFRSKRVWLFKSIDKLGTFIVAPVGLFARFVIYFPLG</sequence>
<name>A0A5D3BV70_CUCMM</name>
<gene>
    <name evidence="2" type="ORF">E5676_scaffold46G00840</name>
</gene>
<evidence type="ECO:0000313" key="2">
    <source>
        <dbReference type="EMBL" id="TYK02995.1"/>
    </source>
</evidence>
<proteinExistence type="predicted"/>
<organism evidence="2 3">
    <name type="scientific">Cucumis melo var. makuwa</name>
    <name type="common">Oriental melon</name>
    <dbReference type="NCBI Taxonomy" id="1194695"/>
    <lineage>
        <taxon>Eukaryota</taxon>
        <taxon>Viridiplantae</taxon>
        <taxon>Streptophyta</taxon>
        <taxon>Embryophyta</taxon>
        <taxon>Tracheophyta</taxon>
        <taxon>Spermatophyta</taxon>
        <taxon>Magnoliopsida</taxon>
        <taxon>eudicotyledons</taxon>
        <taxon>Gunneridae</taxon>
        <taxon>Pentapetalae</taxon>
        <taxon>rosids</taxon>
        <taxon>fabids</taxon>
        <taxon>Cucurbitales</taxon>
        <taxon>Cucurbitaceae</taxon>
        <taxon>Benincaseae</taxon>
        <taxon>Cucumis</taxon>
    </lineage>
</organism>
<evidence type="ECO:0000256" key="1">
    <source>
        <dbReference type="SAM" id="Phobius"/>
    </source>
</evidence>
<keyword evidence="1" id="KW-0472">Membrane</keyword>
<dbReference type="AlphaFoldDB" id="A0A5D3BV70"/>
<comment type="caution">
    <text evidence="2">The sequence shown here is derived from an EMBL/GenBank/DDBJ whole genome shotgun (WGS) entry which is preliminary data.</text>
</comment>
<dbReference type="Proteomes" id="UP000321947">
    <property type="component" value="Unassembled WGS sequence"/>
</dbReference>
<evidence type="ECO:0000313" key="3">
    <source>
        <dbReference type="Proteomes" id="UP000321947"/>
    </source>
</evidence>
<protein>
    <submittedName>
        <fullName evidence="2">Uncharacterized protein</fullName>
    </submittedName>
</protein>
<reference evidence="2 3" key="1">
    <citation type="submission" date="2019-08" db="EMBL/GenBank/DDBJ databases">
        <title>Draft genome sequences of two oriental melons (Cucumis melo L. var makuwa).</title>
        <authorList>
            <person name="Kwon S.-Y."/>
        </authorList>
    </citation>
    <scope>NUCLEOTIDE SEQUENCE [LARGE SCALE GENOMIC DNA]</scope>
    <source>
        <strain evidence="3">cv. Chang Bougi</strain>
        <tissue evidence="2">Leaf</tissue>
    </source>
</reference>
<keyword evidence="1" id="KW-1133">Transmembrane helix</keyword>
<keyword evidence="1" id="KW-0812">Transmembrane</keyword>
<accession>A0A5D3BV70</accession>
<dbReference type="EMBL" id="SSTD01015300">
    <property type="protein sequence ID" value="TYK02995.1"/>
    <property type="molecule type" value="Genomic_DNA"/>
</dbReference>